<feature type="compositionally biased region" description="Basic and acidic residues" evidence="2">
    <location>
        <begin position="799"/>
        <end position="808"/>
    </location>
</feature>
<evidence type="ECO:0000256" key="1">
    <source>
        <dbReference type="PIRSR" id="PIRSR632852-1"/>
    </source>
</evidence>
<feature type="binding site" evidence="1">
    <location>
        <position position="767"/>
    </location>
    <ligand>
        <name>2-oxoglutarate</name>
        <dbReference type="ChEBI" id="CHEBI:16810"/>
    </ligand>
</feature>
<organism evidence="4">
    <name type="scientific">Melanopsichium pennsylvanicum 4</name>
    <dbReference type="NCBI Taxonomy" id="1398559"/>
    <lineage>
        <taxon>Eukaryota</taxon>
        <taxon>Fungi</taxon>
        <taxon>Dikarya</taxon>
        <taxon>Basidiomycota</taxon>
        <taxon>Ustilaginomycotina</taxon>
        <taxon>Ustilaginomycetes</taxon>
        <taxon>Ustilaginales</taxon>
        <taxon>Ustilaginaceae</taxon>
        <taxon>Melanopsichium</taxon>
    </lineage>
</organism>
<feature type="binding site" evidence="1">
    <location>
        <position position="753"/>
    </location>
    <ligand>
        <name>2-oxoglutarate</name>
        <dbReference type="ChEBI" id="CHEBI:16810"/>
    </ligand>
</feature>
<feature type="region of interest" description="Disordered" evidence="2">
    <location>
        <begin position="507"/>
        <end position="553"/>
    </location>
</feature>
<feature type="binding site" evidence="1">
    <location>
        <position position="676"/>
    </location>
    <ligand>
        <name>2-oxoglutarate</name>
        <dbReference type="ChEBI" id="CHEBI:16810"/>
    </ligand>
</feature>
<feature type="compositionally biased region" description="Polar residues" evidence="2">
    <location>
        <begin position="541"/>
        <end position="553"/>
    </location>
</feature>
<feature type="compositionally biased region" description="Low complexity" evidence="2">
    <location>
        <begin position="784"/>
        <end position="797"/>
    </location>
</feature>
<evidence type="ECO:0000256" key="2">
    <source>
        <dbReference type="SAM" id="MobiDB-lite"/>
    </source>
</evidence>
<feature type="domain" description="Alpha-ketoglutarate-dependent dioxygenase AlkB-like" evidence="3">
    <location>
        <begin position="651"/>
        <end position="758"/>
    </location>
</feature>
<dbReference type="InterPro" id="IPR027450">
    <property type="entry name" value="AlkB-like"/>
</dbReference>
<dbReference type="EMBL" id="HG529495">
    <property type="protein sequence ID" value="CDI51214.1"/>
    <property type="molecule type" value="Genomic_DNA"/>
</dbReference>
<evidence type="ECO:0000259" key="3">
    <source>
        <dbReference type="Pfam" id="PF13532"/>
    </source>
</evidence>
<dbReference type="GO" id="GO:0035516">
    <property type="term" value="F:broad specificity oxidative DNA demethylase activity"/>
    <property type="evidence" value="ECO:0007669"/>
    <property type="project" value="TreeGrafter"/>
</dbReference>
<reference evidence="4" key="1">
    <citation type="journal article" date="2014" name="Genome Biol. Evol.">
        <title>Gene Loss Rather Than Gene Gain Is Associated with a Host Jump from Monocots to Dicots in the Smut Fungus Melanopsichium pennsylvanicum.</title>
        <authorList>
            <person name="Sharma R."/>
            <person name="Mishra B."/>
            <person name="Runge F."/>
            <person name="Thines M."/>
        </authorList>
    </citation>
    <scope>NUCLEOTIDE SEQUENCE</scope>
    <source>
        <strain evidence="4">4</strain>
    </source>
</reference>
<feature type="binding site" evidence="1">
    <location>
        <position position="685"/>
    </location>
    <ligand>
        <name>2-oxoglutarate</name>
        <dbReference type="ChEBI" id="CHEBI:16810"/>
    </ligand>
</feature>
<dbReference type="InterPro" id="IPR032852">
    <property type="entry name" value="ALKBH2"/>
</dbReference>
<dbReference type="GO" id="GO:0051747">
    <property type="term" value="F:cytosine C-5 DNA demethylase activity"/>
    <property type="evidence" value="ECO:0007669"/>
    <property type="project" value="TreeGrafter"/>
</dbReference>
<dbReference type="GO" id="GO:0008198">
    <property type="term" value="F:ferrous iron binding"/>
    <property type="evidence" value="ECO:0007669"/>
    <property type="project" value="TreeGrafter"/>
</dbReference>
<dbReference type="SUPFAM" id="SSF51197">
    <property type="entry name" value="Clavaminate synthase-like"/>
    <property type="match status" value="1"/>
</dbReference>
<dbReference type="Gene3D" id="2.60.120.590">
    <property type="entry name" value="Alpha-ketoglutarate-dependent dioxygenase AlkB-like"/>
    <property type="match status" value="1"/>
</dbReference>
<feature type="binding site" evidence="1">
    <location>
        <position position="765"/>
    </location>
    <ligand>
        <name>2-oxoglutarate</name>
        <dbReference type="ChEBI" id="CHEBI:16810"/>
    </ligand>
</feature>
<feature type="region of interest" description="Disordered" evidence="2">
    <location>
        <begin position="773"/>
        <end position="826"/>
    </location>
</feature>
<dbReference type="InterPro" id="IPR037151">
    <property type="entry name" value="AlkB-like_sf"/>
</dbReference>
<dbReference type="PANTHER" id="PTHR31573:SF4">
    <property type="entry name" value="FE2OG DIOXYGENASE DOMAIN-CONTAINING PROTEIN"/>
    <property type="match status" value="1"/>
</dbReference>
<feature type="binding site" evidence="1">
    <location>
        <position position="761"/>
    </location>
    <ligand>
        <name>2-oxoglutarate</name>
        <dbReference type="ChEBI" id="CHEBI:16810"/>
    </ligand>
</feature>
<accession>A0A077R2J5</accession>
<protein>
    <recommendedName>
        <fullName evidence="3">Alpha-ketoglutarate-dependent dioxygenase AlkB-like domain-containing protein</fullName>
    </recommendedName>
</protein>
<feature type="compositionally biased region" description="Low complexity" evidence="2">
    <location>
        <begin position="813"/>
        <end position="822"/>
    </location>
</feature>
<dbReference type="Pfam" id="PF13532">
    <property type="entry name" value="2OG-FeII_Oxy_2"/>
    <property type="match status" value="1"/>
</dbReference>
<dbReference type="PANTHER" id="PTHR31573">
    <property type="entry name" value="ALPHA-KETOGLUTARATE-DEPENDENT DIOXYGENASE ALKB HOMOLOG 2"/>
    <property type="match status" value="1"/>
</dbReference>
<dbReference type="GO" id="GO:0006307">
    <property type="term" value="P:DNA alkylation repair"/>
    <property type="evidence" value="ECO:0007669"/>
    <property type="project" value="TreeGrafter"/>
</dbReference>
<dbReference type="AlphaFoldDB" id="A0A077R2J5"/>
<feature type="compositionally biased region" description="Basic residues" evidence="2">
    <location>
        <begin position="514"/>
        <end position="534"/>
    </location>
</feature>
<proteinExistence type="predicted"/>
<feature type="region of interest" description="Disordered" evidence="2">
    <location>
        <begin position="85"/>
        <end position="108"/>
    </location>
</feature>
<evidence type="ECO:0000313" key="4">
    <source>
        <dbReference type="EMBL" id="CDI51214.1"/>
    </source>
</evidence>
<sequence>MLASGPIIWSETRQELCESLPYYRAYQTGCYVTGALGRPPSKSQKALGRKYATLKDSIPYGYLLAGWPSRRDAWSHNGTVIISHGGGKSQVDESSGPSVAKTASLKHDQSADGSTIRALLHSSRHRLPIVLIAANNYALLPFKLACSYAVLGWYLITDGWAEREASDGDTGFVRWKFRFEWIPAQGQPWWHLPGQRFKQGWDPSQRIETFTQAQLHLVAQMRAKQKSQNSFASASSSASASGSSTSSLSSHLSSLKPLDDEERQQLLFGPIEITAELVSITSSSIDATTPCNLSYAATCINCRCPSPVIFDLGWLCLQTECTRFFRLSSGQYPAEDYLVFDPDLLRPQGDALNDAFPGGRPPFPLIPRRPSSKSMDQARGLWCRNCGRLSCRELIYRPRCAHCGHKVGHWRPLPIIPPPKLVISPFDFTAFPNGTSSTIFNPLISPSSGIVMSVRKDNGLAMYTFKFAAMFGDCCVHLIQADVDDGAREVAANQIFAEFQKHAWPVDPAGVNAKPKRKTKKGNKKRESKKKRRKIEKEALSESTKSVSNASSSDVPLAVETRIKVEQSSRPPETFSNAMPPVPPFNGAKPQHAQPRVVPFRRHTLKHHAGGSGRMLTQQFTCNYGIPYKHVVAMGTEPLDSTSPPVILSTLDLLHSRTRAILPDTQDFNELYPVLYLEHQKMSFHDDGEPGLGPIVSSLSLGSPCRMKFKLKVKHQSDFAQIKQRDRIVLDLPLRHGSVVVQQGHDLQRYFEHSVSPKGFRIAVTARRIDPLENSKGEKRFRRSTSASGSGSGSTSSKNDTKKLDRVRKGSSLKKPSQSPPKKSLREIVILAEEKFQKRKEKKYIGLKELQ</sequence>
<name>A0A077R2J5_9BASI</name>